<accession>N9WAA1</accession>
<dbReference type="HOGENOM" id="CLU_733008_0_0_9"/>
<keyword evidence="2" id="KW-1185">Reference proteome</keyword>
<comment type="caution">
    <text evidence="1">The sequence shown here is derived from an EMBL/GenBank/DDBJ whole genome shotgun (WGS) entry which is preliminary data.</text>
</comment>
<dbReference type="EMBL" id="AGYT01000019">
    <property type="protein sequence ID" value="ENY99814.1"/>
    <property type="molecule type" value="Genomic_DNA"/>
</dbReference>
<sequence length="376" mass="43412">MIKKNLDILIGLSPDSNVSIGEELEYIKVALLYGDNITLVSPKSLLFLGVSCILGMNERQTYRYLIDMIKGIEKDEYKREQYENIFQQYTAIKRKKHKNMQELLLIKQIEIQFNSSIEEYKNKIIEMFGEESILQFISAMNTNRLVVDTLNIEENNEFFNDRLIEEFFNKVSSTVVSGNKYPIYNKSTVDLLRSAIKEGKIQVPSYSNSNIKNANVASDLILRLPVFENSTVDEIIDIRKELDKYVNNFRGAIVDYSEKIKSEPWTNEFEHEAYNLFLKEVNPKIMAIDEEVKANKLLYKMVEKNLKNPISFATPMFGAIISPISNFINLSTTAMLTGASMAGTSLLAYKEWKEKLSQIEQNQLYFYYKSGKIISK</sequence>
<proteinExistence type="predicted"/>
<dbReference type="RefSeq" id="WP_002599391.1">
    <property type="nucleotide sequence ID" value="NZ_KB850958.1"/>
</dbReference>
<organism evidence="1 2">
    <name type="scientific">Clostridium thermobutyricum</name>
    <dbReference type="NCBI Taxonomy" id="29372"/>
    <lineage>
        <taxon>Bacteria</taxon>
        <taxon>Bacillati</taxon>
        <taxon>Bacillota</taxon>
        <taxon>Clostridia</taxon>
        <taxon>Eubacteriales</taxon>
        <taxon>Clostridiaceae</taxon>
        <taxon>Clostridium</taxon>
    </lineage>
</organism>
<dbReference type="Proteomes" id="UP000013097">
    <property type="component" value="Unassembled WGS sequence"/>
</dbReference>
<gene>
    <name evidence="1" type="ORF">HMPREF1092_02950</name>
</gene>
<name>N9WAA1_9CLOT</name>
<dbReference type="eggNOG" id="ENOG5031ECZ">
    <property type="taxonomic scope" value="Bacteria"/>
</dbReference>
<reference evidence="1 2" key="1">
    <citation type="submission" date="2013-01" db="EMBL/GenBank/DDBJ databases">
        <title>The Genome Sequence of Clostridium colicanis 209318.</title>
        <authorList>
            <consortium name="The Broad Institute Genome Sequencing Platform"/>
            <person name="Earl A."/>
            <person name="Ward D."/>
            <person name="Feldgarden M."/>
            <person name="Gevers D."/>
            <person name="Courvalin P."/>
            <person name="Lambert T."/>
            <person name="Walker B."/>
            <person name="Young S.K."/>
            <person name="Zeng Q."/>
            <person name="Gargeya S."/>
            <person name="Fitzgerald M."/>
            <person name="Haas B."/>
            <person name="Abouelleil A."/>
            <person name="Alvarado L."/>
            <person name="Arachchi H.M."/>
            <person name="Berlin A.M."/>
            <person name="Chapman S.B."/>
            <person name="Dewar J."/>
            <person name="Goldberg J."/>
            <person name="Griggs A."/>
            <person name="Gujja S."/>
            <person name="Hansen M."/>
            <person name="Howarth C."/>
            <person name="Imamovic A."/>
            <person name="Larimer J."/>
            <person name="McCowan C."/>
            <person name="Murphy C."/>
            <person name="Neiman D."/>
            <person name="Pearson M."/>
            <person name="Priest M."/>
            <person name="Roberts A."/>
            <person name="Saif S."/>
            <person name="Shea T."/>
            <person name="Sisk P."/>
            <person name="Sykes S."/>
            <person name="Wortman J."/>
            <person name="Nusbaum C."/>
            <person name="Birren B."/>
        </authorList>
    </citation>
    <scope>NUCLEOTIDE SEQUENCE [LARGE SCALE GENOMIC DNA]</scope>
    <source>
        <strain evidence="1 2">209318</strain>
    </source>
</reference>
<dbReference type="AlphaFoldDB" id="N9WAA1"/>
<evidence type="ECO:0000313" key="2">
    <source>
        <dbReference type="Proteomes" id="UP000013097"/>
    </source>
</evidence>
<dbReference type="PATRIC" id="fig|999411.4.peg.2865"/>
<evidence type="ECO:0000313" key="1">
    <source>
        <dbReference type="EMBL" id="ENY99814.1"/>
    </source>
</evidence>
<protein>
    <submittedName>
        <fullName evidence="1">Uncharacterized protein</fullName>
    </submittedName>
</protein>